<dbReference type="PANTHER" id="PTHR46558">
    <property type="entry name" value="TRACRIPTIONAL REGULATORY PROTEIN-RELATED-RELATED"/>
    <property type="match status" value="1"/>
</dbReference>
<dbReference type="Proteomes" id="UP000194903">
    <property type="component" value="Unassembled WGS sequence"/>
</dbReference>
<accession>A0A252F358</accession>
<feature type="domain" description="HTH cro/C1-type" evidence="2">
    <location>
        <begin position="14"/>
        <end position="68"/>
    </location>
</feature>
<name>A0A252F358_9FIRM</name>
<comment type="caution">
    <text evidence="3">The sequence shown here is derived from an EMBL/GenBank/DDBJ whole genome shotgun (WGS) entry which is preliminary data.</text>
</comment>
<protein>
    <recommendedName>
        <fullName evidence="2">HTH cro/C1-type domain-containing protein</fullName>
    </recommendedName>
</protein>
<organism evidence="3 4">
    <name type="scientific">Butyricicoccus porcorum</name>
    <dbReference type="NCBI Taxonomy" id="1945634"/>
    <lineage>
        <taxon>Bacteria</taxon>
        <taxon>Bacillati</taxon>
        <taxon>Bacillota</taxon>
        <taxon>Clostridia</taxon>
        <taxon>Eubacteriales</taxon>
        <taxon>Butyricicoccaceae</taxon>
        <taxon>Butyricicoccus</taxon>
    </lineage>
</organism>
<evidence type="ECO:0000313" key="3">
    <source>
        <dbReference type="EMBL" id="OUM20030.1"/>
    </source>
</evidence>
<dbReference type="CDD" id="cd00093">
    <property type="entry name" value="HTH_XRE"/>
    <property type="match status" value="1"/>
</dbReference>
<dbReference type="SMART" id="SM00530">
    <property type="entry name" value="HTH_XRE"/>
    <property type="match status" value="1"/>
</dbReference>
<dbReference type="EMBL" id="NHOC01000008">
    <property type="protein sequence ID" value="OUM20030.1"/>
    <property type="molecule type" value="Genomic_DNA"/>
</dbReference>
<dbReference type="InterPro" id="IPR010982">
    <property type="entry name" value="Lambda_DNA-bd_dom_sf"/>
</dbReference>
<gene>
    <name evidence="3" type="ORF">CBW42_09825</name>
</gene>
<sequence>MEQTSMASDFSRTLALLRREKRISQRTAAGDLQVSQALLSHYENGLREPGLSFVVRAADYYGVSCDYLLGRSMSRDGGTALAPTPAEAGEDEADSAVLNKKLVADSACVLLDAAAKSGSQQLVDELTTYLSTVEYKLFRYLYAADKSNPSEAFRTDEDRFDALCDARMKLTELRIRCAANGGGALGLKQEDAELPDLSLAALPDDYPGRAESLLHVLQSVSDSIEEFDQTTRKKK</sequence>
<dbReference type="SUPFAM" id="SSF47413">
    <property type="entry name" value="lambda repressor-like DNA-binding domains"/>
    <property type="match status" value="1"/>
</dbReference>
<dbReference type="Pfam" id="PF13560">
    <property type="entry name" value="HTH_31"/>
    <property type="match status" value="1"/>
</dbReference>
<dbReference type="PANTHER" id="PTHR46558:SF11">
    <property type="entry name" value="HTH-TYPE TRANSCRIPTIONAL REGULATOR XRE"/>
    <property type="match status" value="1"/>
</dbReference>
<dbReference type="GO" id="GO:0003677">
    <property type="term" value="F:DNA binding"/>
    <property type="evidence" value="ECO:0007669"/>
    <property type="project" value="UniProtKB-KW"/>
</dbReference>
<reference evidence="3 4" key="1">
    <citation type="submission" date="2017-05" db="EMBL/GenBank/DDBJ databases">
        <title>Butyricicoccus porcorum sp. nov. a butyrate-producing bacterium from the swine intestinal tract.</title>
        <authorList>
            <person name="Trachsel J."/>
            <person name="Humphrey S."/>
            <person name="Allen H.K."/>
        </authorList>
    </citation>
    <scope>NUCLEOTIDE SEQUENCE [LARGE SCALE GENOMIC DNA]</scope>
    <source>
        <strain evidence="3">BB10</strain>
    </source>
</reference>
<keyword evidence="4" id="KW-1185">Reference proteome</keyword>
<dbReference type="AlphaFoldDB" id="A0A252F358"/>
<evidence type="ECO:0000256" key="1">
    <source>
        <dbReference type="ARBA" id="ARBA00023125"/>
    </source>
</evidence>
<dbReference type="OrthoDB" id="8115576at2"/>
<evidence type="ECO:0000313" key="4">
    <source>
        <dbReference type="Proteomes" id="UP000194903"/>
    </source>
</evidence>
<dbReference type="InterPro" id="IPR001387">
    <property type="entry name" value="Cro/C1-type_HTH"/>
</dbReference>
<proteinExistence type="predicted"/>
<evidence type="ECO:0000259" key="2">
    <source>
        <dbReference type="PROSITE" id="PS50943"/>
    </source>
</evidence>
<dbReference type="PROSITE" id="PS50943">
    <property type="entry name" value="HTH_CROC1"/>
    <property type="match status" value="1"/>
</dbReference>
<dbReference type="Gene3D" id="1.10.260.40">
    <property type="entry name" value="lambda repressor-like DNA-binding domains"/>
    <property type="match status" value="1"/>
</dbReference>
<keyword evidence="1" id="KW-0238">DNA-binding</keyword>